<keyword evidence="4" id="KW-0274">FAD</keyword>
<comment type="cofactor">
    <cofactor evidence="1">
        <name>FAD</name>
        <dbReference type="ChEBI" id="CHEBI:57692"/>
    </cofactor>
</comment>
<dbReference type="Pfam" id="PF02771">
    <property type="entry name" value="Acyl-CoA_dh_N"/>
    <property type="match status" value="1"/>
</dbReference>
<dbReference type="AlphaFoldDB" id="A0A485LVV2"/>
<keyword evidence="3" id="KW-0285">Flavoprotein</keyword>
<dbReference type="GO" id="GO:0003995">
    <property type="term" value="F:acyl-CoA dehydrogenase activity"/>
    <property type="evidence" value="ECO:0007669"/>
    <property type="project" value="InterPro"/>
</dbReference>
<sequence length="377" mass="41459">MLTALNNDLKPFEDLITKFSREELKPHVEVHDRYPFGDLDVDVIEAGFNKIYDLGFLGIMLPEKYTGIGQGISTLCMMLGHVAEVDASYSLIIFTSALSQEIILSAQADSIAERIYPKAKDAKEYLVAFPSFTDPGQSKTLPEASPSGKGYTLTGKLDYLVLGSFSKWAVIPARISSNRGYSFFLVNLNDRGVTKSEPIFSLGLHACPIIDISLNNVSARIIGEEGEGERYFETASKIMHAAAASINAGIIRGSLREAMDYTKEREQGGRPVINWSEVRMILANMAIKAKVAELCVTQTCRAIEENLKDWGMISIATALHVHDLACEVVTDGVQLLGGNGYMKDYGQEKRYRDARQVQALLGLAPLKKLVLIKEIVG</sequence>
<dbReference type="Gene3D" id="1.20.140.10">
    <property type="entry name" value="Butyryl-CoA Dehydrogenase, subunit A, domain 3"/>
    <property type="match status" value="1"/>
</dbReference>
<accession>A0A485LVV2</accession>
<evidence type="ECO:0000256" key="1">
    <source>
        <dbReference type="ARBA" id="ARBA00001974"/>
    </source>
</evidence>
<dbReference type="Pfam" id="PF00441">
    <property type="entry name" value="Acyl-CoA_dh_1"/>
    <property type="match status" value="1"/>
</dbReference>
<dbReference type="EMBL" id="CAADRM010000045">
    <property type="protein sequence ID" value="VFU12495.1"/>
    <property type="molecule type" value="Genomic_DNA"/>
</dbReference>
<organism evidence="7">
    <name type="scientific">anaerobic digester metagenome</name>
    <dbReference type="NCBI Taxonomy" id="1263854"/>
    <lineage>
        <taxon>unclassified sequences</taxon>
        <taxon>metagenomes</taxon>
        <taxon>ecological metagenomes</taxon>
    </lineage>
</organism>
<evidence type="ECO:0000256" key="3">
    <source>
        <dbReference type="ARBA" id="ARBA00022630"/>
    </source>
</evidence>
<dbReference type="InterPro" id="IPR006089">
    <property type="entry name" value="Acyl-CoA_DH_CS"/>
</dbReference>
<dbReference type="InterPro" id="IPR013786">
    <property type="entry name" value="AcylCoA_DH/ox_N"/>
</dbReference>
<proteinExistence type="inferred from homology"/>
<comment type="similarity">
    <text evidence="2">Belongs to the acyl-CoA dehydrogenase family.</text>
</comment>
<dbReference type="GO" id="GO:0050660">
    <property type="term" value="F:flavin adenine dinucleotide binding"/>
    <property type="evidence" value="ECO:0007669"/>
    <property type="project" value="InterPro"/>
</dbReference>
<evidence type="ECO:0000313" key="7">
    <source>
        <dbReference type="EMBL" id="VFU12495.1"/>
    </source>
</evidence>
<evidence type="ECO:0000259" key="6">
    <source>
        <dbReference type="Pfam" id="PF02771"/>
    </source>
</evidence>
<dbReference type="InterPro" id="IPR036250">
    <property type="entry name" value="AcylCo_DH-like_C"/>
</dbReference>
<gene>
    <name evidence="7" type="ORF">SCFA_1390013</name>
</gene>
<dbReference type="Gene3D" id="1.10.540.10">
    <property type="entry name" value="Acyl-CoA dehydrogenase/oxidase, N-terminal domain"/>
    <property type="match status" value="1"/>
</dbReference>
<feature type="domain" description="Acyl-CoA dehydrogenase/oxidase C-terminal" evidence="5">
    <location>
        <begin position="228"/>
        <end position="360"/>
    </location>
</feature>
<evidence type="ECO:0000256" key="4">
    <source>
        <dbReference type="ARBA" id="ARBA00022827"/>
    </source>
</evidence>
<reference evidence="7" key="1">
    <citation type="submission" date="2019-03" db="EMBL/GenBank/DDBJ databases">
        <authorList>
            <person name="Hao L."/>
        </authorList>
    </citation>
    <scope>NUCLEOTIDE SEQUENCE</scope>
</reference>
<dbReference type="SUPFAM" id="SSF47203">
    <property type="entry name" value="Acyl-CoA dehydrogenase C-terminal domain-like"/>
    <property type="match status" value="1"/>
</dbReference>
<dbReference type="SUPFAM" id="SSF56645">
    <property type="entry name" value="Acyl-CoA dehydrogenase NM domain-like"/>
    <property type="match status" value="1"/>
</dbReference>
<feature type="domain" description="Acyl-CoA dehydrogenase/oxidase N-terminal" evidence="6">
    <location>
        <begin position="10"/>
        <end position="114"/>
    </location>
</feature>
<evidence type="ECO:0000256" key="2">
    <source>
        <dbReference type="ARBA" id="ARBA00009347"/>
    </source>
</evidence>
<dbReference type="InterPro" id="IPR009100">
    <property type="entry name" value="AcylCoA_DH/oxidase_NM_dom_sf"/>
</dbReference>
<dbReference type="PROSITE" id="PS00073">
    <property type="entry name" value="ACYL_COA_DH_2"/>
    <property type="match status" value="1"/>
</dbReference>
<dbReference type="InterPro" id="IPR037069">
    <property type="entry name" value="AcylCoA_DH/ox_N_sf"/>
</dbReference>
<dbReference type="InterPro" id="IPR046373">
    <property type="entry name" value="Acyl-CoA_Oxase/DH_mid-dom_sf"/>
</dbReference>
<name>A0A485LVV2_9ZZZZ</name>
<dbReference type="Gene3D" id="2.40.110.10">
    <property type="entry name" value="Butyryl-CoA Dehydrogenase, subunit A, domain 2"/>
    <property type="match status" value="1"/>
</dbReference>
<protein>
    <submittedName>
        <fullName evidence="7">Acyl-CoA dehydrogenase</fullName>
    </submittedName>
</protein>
<dbReference type="PANTHER" id="PTHR43884">
    <property type="entry name" value="ACYL-COA DEHYDROGENASE"/>
    <property type="match status" value="1"/>
</dbReference>
<evidence type="ECO:0000259" key="5">
    <source>
        <dbReference type="Pfam" id="PF00441"/>
    </source>
</evidence>
<dbReference type="PANTHER" id="PTHR43884:SF12">
    <property type="entry name" value="ISOVALERYL-COA DEHYDROGENASE, MITOCHONDRIAL-RELATED"/>
    <property type="match status" value="1"/>
</dbReference>
<dbReference type="InterPro" id="IPR009075">
    <property type="entry name" value="AcylCo_DH/oxidase_C"/>
</dbReference>